<dbReference type="PANTHER" id="PTHR42002">
    <property type="entry name" value="ANAEROBIC C4-DICARBOXYLATE TRANSPORTER DCUC-RELATED"/>
    <property type="match status" value="1"/>
</dbReference>
<evidence type="ECO:0000256" key="5">
    <source>
        <dbReference type="ARBA" id="ARBA00022692"/>
    </source>
</evidence>
<feature type="transmembrane region" description="Helical" evidence="8">
    <location>
        <begin position="354"/>
        <end position="376"/>
    </location>
</feature>
<dbReference type="InterPro" id="IPR018385">
    <property type="entry name" value="C4_dicarb_anaerob_car-like"/>
</dbReference>
<dbReference type="GO" id="GO:0015556">
    <property type="term" value="F:C4-dicarboxylate transmembrane transporter activity"/>
    <property type="evidence" value="ECO:0007669"/>
    <property type="project" value="InterPro"/>
</dbReference>
<gene>
    <name evidence="9" type="ORF">GBM95_01155</name>
</gene>
<evidence type="ECO:0000256" key="2">
    <source>
        <dbReference type="ARBA" id="ARBA00005275"/>
    </source>
</evidence>
<feature type="transmembrane region" description="Helical" evidence="8">
    <location>
        <begin position="321"/>
        <end position="348"/>
    </location>
</feature>
<reference evidence="9 10" key="1">
    <citation type="submission" date="2019-10" db="EMBL/GenBank/DDBJ databases">
        <title>Genome diversity of Sutterella seckii.</title>
        <authorList>
            <person name="Chaplin A.V."/>
            <person name="Sokolova S.R."/>
            <person name="Mosin K.A."/>
            <person name="Ivanova E.L."/>
            <person name="Kochetkova T.O."/>
            <person name="Goltsov A.Y."/>
            <person name="Trofimov D.Y."/>
            <person name="Efimov B.A."/>
        </authorList>
    </citation>
    <scope>NUCLEOTIDE SEQUENCE [LARGE SCALE GENOMIC DNA]</scope>
    <source>
        <strain evidence="9 10">ASD393</strain>
    </source>
</reference>
<feature type="transmembrane region" description="Helical" evidence="8">
    <location>
        <begin position="200"/>
        <end position="223"/>
    </location>
</feature>
<evidence type="ECO:0000256" key="4">
    <source>
        <dbReference type="ARBA" id="ARBA00022475"/>
    </source>
</evidence>
<evidence type="ECO:0000256" key="6">
    <source>
        <dbReference type="ARBA" id="ARBA00022989"/>
    </source>
</evidence>
<feature type="transmembrane region" description="Helical" evidence="8">
    <location>
        <begin position="81"/>
        <end position="102"/>
    </location>
</feature>
<sequence length="462" mass="49551">MAGCILSLLVTIFMVRYLLKHFKPQFVLFAGGLILLFAAIIFSKFGLIDGALKLLPNKVASTGFELFDPFKCITAIMSSRVAGLGLIIMAAAGYARYMSLIGASARMADYLSKPLSRLNSPYLVLALSYFVGQFMNVFIPSASGLAMLLLVTMYPVLVRLGISPLSAAALIATSGCLDLGPASGNANLAAKYAGLDTMSYFISYQIPVSLLVAPTIAILHFFVQRHYDKVDGDSAWVTTDGIETKELDFKGAPGFYAILPVIPLVLLFIFSRYVFSGIKLDVPTAMFMSFMIALVCECLRHPPKEVFHKAMEFFDAMGKQFARVVTLIVAGEIFAQGLMATGTIQYLIEATKGLGLTGIAVMVVLTIFITITAIVMGSGNAPFFAFSPLVPDFAREFGVSSLLLILPMQFATSLGRTISPITSVIIAVSGGVGISPFAIVKRTMIPMVGALIVTMIASAIFC</sequence>
<comment type="subcellular location">
    <subcellularLocation>
        <location evidence="1">Cell membrane</location>
        <topology evidence="1">Multi-pass membrane protein</topology>
    </subcellularLocation>
</comment>
<dbReference type="RefSeq" id="WP_152157413.1">
    <property type="nucleotide sequence ID" value="NZ_WEHX01000003.1"/>
</dbReference>
<keyword evidence="7 8" id="KW-0472">Membrane</keyword>
<comment type="caution">
    <text evidence="9">The sequence shown here is derived from an EMBL/GenBank/DDBJ whole genome shotgun (WGS) entry which is preliminary data.</text>
</comment>
<protein>
    <submittedName>
        <fullName evidence="9">Anaerobic C4-dicarboxylate transporter DcuC</fullName>
    </submittedName>
</protein>
<feature type="transmembrane region" description="Helical" evidence="8">
    <location>
        <begin position="122"/>
        <end position="150"/>
    </location>
</feature>
<feature type="transmembrane region" description="Helical" evidence="8">
    <location>
        <begin position="444"/>
        <end position="461"/>
    </location>
</feature>
<evidence type="ECO:0000313" key="9">
    <source>
        <dbReference type="EMBL" id="KAB7662935.1"/>
    </source>
</evidence>
<dbReference type="NCBIfam" id="NF037994">
    <property type="entry name" value="DcuC_1"/>
    <property type="match status" value="1"/>
</dbReference>
<dbReference type="NCBIfam" id="TIGR00771">
    <property type="entry name" value="DcuC"/>
    <property type="match status" value="1"/>
</dbReference>
<dbReference type="EMBL" id="WEHX01000003">
    <property type="protein sequence ID" value="KAB7662935.1"/>
    <property type="molecule type" value="Genomic_DNA"/>
</dbReference>
<evidence type="ECO:0000256" key="8">
    <source>
        <dbReference type="SAM" id="Phobius"/>
    </source>
</evidence>
<comment type="similarity">
    <text evidence="2">Belongs to the DcuC/DcuD transporter (TC 2.A.61) family.</text>
</comment>
<dbReference type="PANTHER" id="PTHR42002:SF2">
    <property type="entry name" value="ANAEROBIC C4-DICARBOXYLATE TRANSPORTER DCUC-RELATED"/>
    <property type="match status" value="1"/>
</dbReference>
<evidence type="ECO:0000256" key="7">
    <source>
        <dbReference type="ARBA" id="ARBA00023136"/>
    </source>
</evidence>
<dbReference type="InterPro" id="IPR004669">
    <property type="entry name" value="C4_dicarb_anaerob_car"/>
</dbReference>
<keyword evidence="3" id="KW-0813">Transport</keyword>
<keyword evidence="6 8" id="KW-1133">Transmembrane helix</keyword>
<evidence type="ECO:0000313" key="10">
    <source>
        <dbReference type="Proteomes" id="UP000430564"/>
    </source>
</evidence>
<dbReference type="Proteomes" id="UP000430564">
    <property type="component" value="Unassembled WGS sequence"/>
</dbReference>
<evidence type="ECO:0000256" key="3">
    <source>
        <dbReference type="ARBA" id="ARBA00022448"/>
    </source>
</evidence>
<evidence type="ECO:0000256" key="1">
    <source>
        <dbReference type="ARBA" id="ARBA00004651"/>
    </source>
</evidence>
<name>A0A6I1EQT4_9BURK</name>
<feature type="transmembrane region" description="Helical" evidence="8">
    <location>
        <begin position="255"/>
        <end position="276"/>
    </location>
</feature>
<accession>A0A6I1EQT4</accession>
<keyword evidence="4" id="KW-1003">Cell membrane</keyword>
<dbReference type="OrthoDB" id="1674075at2"/>
<dbReference type="Pfam" id="PF03606">
    <property type="entry name" value="DcuC"/>
    <property type="match status" value="1"/>
</dbReference>
<keyword evidence="5 8" id="KW-0812">Transmembrane</keyword>
<dbReference type="AlphaFoldDB" id="A0A6I1EQT4"/>
<organism evidence="9 10">
    <name type="scientific">Sutterella seckii</name>
    <dbReference type="NCBI Taxonomy" id="1944635"/>
    <lineage>
        <taxon>Bacteria</taxon>
        <taxon>Pseudomonadati</taxon>
        <taxon>Pseudomonadota</taxon>
        <taxon>Betaproteobacteria</taxon>
        <taxon>Burkholderiales</taxon>
        <taxon>Sutterellaceae</taxon>
        <taxon>Sutterella</taxon>
    </lineage>
</organism>
<dbReference type="GO" id="GO:0005886">
    <property type="term" value="C:plasma membrane"/>
    <property type="evidence" value="ECO:0007669"/>
    <property type="project" value="UniProtKB-SubCell"/>
</dbReference>
<feature type="transmembrane region" description="Helical" evidence="8">
    <location>
        <begin position="421"/>
        <end position="439"/>
    </location>
</feature>
<proteinExistence type="inferred from homology"/>
<feature type="transmembrane region" description="Helical" evidence="8">
    <location>
        <begin position="28"/>
        <end position="48"/>
    </location>
</feature>